<dbReference type="PANTHER" id="PTHR10353">
    <property type="entry name" value="GLYCOSYL HYDROLASE"/>
    <property type="match status" value="1"/>
</dbReference>
<dbReference type="SUPFAM" id="SSF51445">
    <property type="entry name" value="(Trans)glycosidases"/>
    <property type="match status" value="1"/>
</dbReference>
<dbReference type="Gene3D" id="3.20.20.80">
    <property type="entry name" value="Glycosidases"/>
    <property type="match status" value="1"/>
</dbReference>
<keyword evidence="3" id="KW-0378">Hydrolase</keyword>
<keyword evidence="4" id="KW-1185">Reference proteome</keyword>
<accession>A0ABS3HCR3</accession>
<dbReference type="InterPro" id="IPR001360">
    <property type="entry name" value="Glyco_hydro_1"/>
</dbReference>
<dbReference type="PANTHER" id="PTHR10353:SF122">
    <property type="entry name" value="6-PHOSPHO-BETA-GLUCOSIDASE ASCB-RELATED"/>
    <property type="match status" value="1"/>
</dbReference>
<comment type="similarity">
    <text evidence="2">Belongs to the glycosyl hydrolase 1 family.</text>
</comment>
<dbReference type="GO" id="GO:0016787">
    <property type="term" value="F:hydrolase activity"/>
    <property type="evidence" value="ECO:0007669"/>
    <property type="project" value="UniProtKB-KW"/>
</dbReference>
<protein>
    <submittedName>
        <fullName evidence="3">Glycoside hydrolase family 1 protein</fullName>
    </submittedName>
</protein>
<evidence type="ECO:0000256" key="2">
    <source>
        <dbReference type="RuleBase" id="RU003690"/>
    </source>
</evidence>
<name>A0ABS3HCR3_9ENTE</name>
<evidence type="ECO:0000313" key="4">
    <source>
        <dbReference type="Proteomes" id="UP000664495"/>
    </source>
</evidence>
<proteinExistence type="inferred from homology"/>
<dbReference type="Proteomes" id="UP000664495">
    <property type="component" value="Unassembled WGS sequence"/>
</dbReference>
<dbReference type="PRINTS" id="PR00131">
    <property type="entry name" value="GLHYDRLASE1"/>
</dbReference>
<reference evidence="3 4" key="1">
    <citation type="submission" date="2021-03" db="EMBL/GenBank/DDBJ databases">
        <title>Enterococcal diversity collection.</title>
        <authorList>
            <person name="Gilmore M.S."/>
            <person name="Schwartzman J."/>
            <person name="Van Tyne D."/>
            <person name="Martin M."/>
            <person name="Earl A.M."/>
            <person name="Manson A.L."/>
            <person name="Straub T."/>
            <person name="Salamzade R."/>
            <person name="Saavedra J."/>
            <person name="Lebreton F."/>
            <person name="Prichula J."/>
            <person name="Schaufler K."/>
            <person name="Gaca A."/>
            <person name="Sgardioli B."/>
            <person name="Wagenaar J."/>
            <person name="Strong T."/>
        </authorList>
    </citation>
    <scope>NUCLEOTIDE SEQUENCE [LARGE SCALE GENOMIC DNA]</scope>
    <source>
        <strain evidence="3 4">MJM16</strain>
    </source>
</reference>
<comment type="caution">
    <text evidence="3">The sequence shown here is derived from an EMBL/GenBank/DDBJ whole genome shotgun (WGS) entry which is preliminary data.</text>
</comment>
<evidence type="ECO:0000256" key="1">
    <source>
        <dbReference type="ARBA" id="ARBA00023295"/>
    </source>
</evidence>
<gene>
    <name evidence="3" type="ORF">JZO85_03100</name>
</gene>
<keyword evidence="1" id="KW-0326">Glycosidase</keyword>
<organism evidence="3 4">
    <name type="scientific">Candidatus Enterococcus murrayae</name>
    <dbReference type="NCBI Taxonomy" id="2815321"/>
    <lineage>
        <taxon>Bacteria</taxon>
        <taxon>Bacillati</taxon>
        <taxon>Bacillota</taxon>
        <taxon>Bacilli</taxon>
        <taxon>Lactobacillales</taxon>
        <taxon>Enterococcaceae</taxon>
        <taxon>Enterococcus</taxon>
    </lineage>
</organism>
<sequence length="492" mass="56275">MLVSTNTQGGISLKNYQMPKDFLWGGAIAANQAEGAYEVAGKGISLADLHKYYPDKSNAEIAEEQHKGMSLADVKANLADADGYYPKRHGIDFYHTYESDLELLSQMGFKTFRTSIDWTRIFPTGDEEEPNEEGLAYYDRLIDKIIELGMEPIITILHYETPVEITLKYGGWNNRQVIDLFVKYGKVVLERYQAKVKYWIVINQVNLIQFEPFNSTAIPYDTVDNYEEASFQAVHHQFVASAQLAAYAKEINPDLLIGTMMADCTAYPYSCDPADVNLALRRNRMQYFYTDVQFQGEYPQYALNYFAENGIHLEITSEDKQLLKDHPMDYLALSYYYSQMVDASKNTMSPSSVTPNPNLKANPWGWAVDPQGLYNSLSQYWDRYHKAIIIAENGFGMYDKLENGQVHDDYRISYLSEHIAQMKRAMYDGVEVIAYCAWGPIDIISCSSAQMEKRYGFIYVDLDNEGKGSGQRIKKDSFEWYKQVIATNGEVL</sequence>
<dbReference type="InterPro" id="IPR017853">
    <property type="entry name" value="GH"/>
</dbReference>
<dbReference type="InterPro" id="IPR033132">
    <property type="entry name" value="GH_1_N_CS"/>
</dbReference>
<dbReference type="PROSITE" id="PS00653">
    <property type="entry name" value="GLYCOSYL_HYDROL_F1_2"/>
    <property type="match status" value="1"/>
</dbReference>
<evidence type="ECO:0000313" key="3">
    <source>
        <dbReference type="EMBL" id="MBO0451237.1"/>
    </source>
</evidence>
<dbReference type="EMBL" id="JAFLVR010000007">
    <property type="protein sequence ID" value="MBO0451237.1"/>
    <property type="molecule type" value="Genomic_DNA"/>
</dbReference>
<dbReference type="Pfam" id="PF00232">
    <property type="entry name" value="Glyco_hydro_1"/>
    <property type="match status" value="1"/>
</dbReference>